<feature type="transmembrane region" description="Helical" evidence="2">
    <location>
        <begin position="160"/>
        <end position="182"/>
    </location>
</feature>
<evidence type="ECO:0000313" key="3">
    <source>
        <dbReference type="EMBL" id="MBD3925053.1"/>
    </source>
</evidence>
<accession>A0ABR8NAA6</accession>
<protein>
    <recommendedName>
        <fullName evidence="5">DUF998 domain-containing protein</fullName>
    </recommendedName>
</protein>
<feature type="transmembrane region" description="Helical" evidence="2">
    <location>
        <begin position="93"/>
        <end position="115"/>
    </location>
</feature>
<keyword evidence="2" id="KW-0812">Transmembrane</keyword>
<feature type="transmembrane region" description="Helical" evidence="2">
    <location>
        <begin position="194"/>
        <end position="214"/>
    </location>
</feature>
<dbReference type="RefSeq" id="WP_191194752.1">
    <property type="nucleotide sequence ID" value="NZ_JACXYZ010000001.1"/>
</dbReference>
<evidence type="ECO:0000313" key="4">
    <source>
        <dbReference type="Proteomes" id="UP000618818"/>
    </source>
</evidence>
<reference evidence="3 4" key="1">
    <citation type="submission" date="2020-09" db="EMBL/GenBank/DDBJ databases">
        <title>novel species in genus Nocardioides.</title>
        <authorList>
            <person name="Zhang G."/>
        </authorList>
    </citation>
    <scope>NUCLEOTIDE SEQUENCE [LARGE SCALE GENOMIC DNA]</scope>
    <source>
        <strain evidence="3 4">KCTC 39551</strain>
    </source>
</reference>
<feature type="transmembrane region" description="Helical" evidence="2">
    <location>
        <begin position="65"/>
        <end position="86"/>
    </location>
</feature>
<sequence>MRGLVRAAVAALIALAGALWVAAAAQRWWPACKLGDFDAVACIQLQDHLYDYVAPTAPWVAVGNAAQLAGVAMTLLAIGVTLLPWLWLPRRPLVCLAVAFPALSVLLIGGSTWHAGLSHEALAAGVLPTILVWSFGLPIALALAAATSRDDHTARRTTRWRVVVTVLIAMATPLAELIFAPILLGYMSHDSTPWTGAVTGALLVAAGCAVWPATSGPRRPSAARTSAGRGRRSFLGEAWEAPTTAPPGHRRR</sequence>
<evidence type="ECO:0000256" key="1">
    <source>
        <dbReference type="SAM" id="MobiDB-lite"/>
    </source>
</evidence>
<proteinExistence type="predicted"/>
<keyword evidence="2" id="KW-0472">Membrane</keyword>
<evidence type="ECO:0008006" key="5">
    <source>
        <dbReference type="Google" id="ProtNLM"/>
    </source>
</evidence>
<keyword evidence="4" id="KW-1185">Reference proteome</keyword>
<dbReference type="EMBL" id="JACXYZ010000001">
    <property type="protein sequence ID" value="MBD3925053.1"/>
    <property type="molecule type" value="Genomic_DNA"/>
</dbReference>
<feature type="compositionally biased region" description="Low complexity" evidence="1">
    <location>
        <begin position="214"/>
        <end position="228"/>
    </location>
</feature>
<gene>
    <name evidence="3" type="ORF">IEZ26_10510</name>
</gene>
<feature type="region of interest" description="Disordered" evidence="1">
    <location>
        <begin position="214"/>
        <end position="252"/>
    </location>
</feature>
<comment type="caution">
    <text evidence="3">The sequence shown here is derived from an EMBL/GenBank/DDBJ whole genome shotgun (WGS) entry which is preliminary data.</text>
</comment>
<feature type="transmembrane region" description="Helical" evidence="2">
    <location>
        <begin position="121"/>
        <end position="148"/>
    </location>
</feature>
<dbReference type="Proteomes" id="UP000618818">
    <property type="component" value="Unassembled WGS sequence"/>
</dbReference>
<name>A0ABR8NAA6_9ACTN</name>
<evidence type="ECO:0000256" key="2">
    <source>
        <dbReference type="SAM" id="Phobius"/>
    </source>
</evidence>
<organism evidence="3 4">
    <name type="scientific">Nocardioides cavernae</name>
    <dbReference type="NCBI Taxonomy" id="1921566"/>
    <lineage>
        <taxon>Bacteria</taxon>
        <taxon>Bacillati</taxon>
        <taxon>Actinomycetota</taxon>
        <taxon>Actinomycetes</taxon>
        <taxon>Propionibacteriales</taxon>
        <taxon>Nocardioidaceae</taxon>
        <taxon>Nocardioides</taxon>
    </lineage>
</organism>
<keyword evidence="2" id="KW-1133">Transmembrane helix</keyword>